<proteinExistence type="predicted"/>
<dbReference type="AlphaFoldDB" id="A0AAD2CZ60"/>
<comment type="caution">
    <text evidence="2">The sequence shown here is derived from an EMBL/GenBank/DDBJ whole genome shotgun (WGS) entry which is preliminary data.</text>
</comment>
<feature type="domain" description="Stress-response A/B barrel" evidence="1">
    <location>
        <begin position="1"/>
        <end position="97"/>
    </location>
</feature>
<dbReference type="Pfam" id="PF07876">
    <property type="entry name" value="Dabb"/>
    <property type="match status" value="1"/>
</dbReference>
<reference evidence="2" key="1">
    <citation type="submission" date="2023-08" db="EMBL/GenBank/DDBJ databases">
        <authorList>
            <person name="Audoor S."/>
            <person name="Bilcke G."/>
        </authorList>
    </citation>
    <scope>NUCLEOTIDE SEQUENCE</scope>
</reference>
<dbReference type="SMART" id="SM00886">
    <property type="entry name" value="Dabb"/>
    <property type="match status" value="1"/>
</dbReference>
<dbReference type="InterPro" id="IPR011008">
    <property type="entry name" value="Dimeric_a/b-barrel"/>
</dbReference>
<dbReference type="PROSITE" id="PS51502">
    <property type="entry name" value="S_R_A_B_BARREL"/>
    <property type="match status" value="1"/>
</dbReference>
<protein>
    <recommendedName>
        <fullName evidence="1">Stress-response A/B barrel domain-containing protein</fullName>
    </recommendedName>
</protein>
<evidence type="ECO:0000313" key="2">
    <source>
        <dbReference type="EMBL" id="CAJ1943263.1"/>
    </source>
</evidence>
<organism evidence="2 3">
    <name type="scientific">Cylindrotheca closterium</name>
    <dbReference type="NCBI Taxonomy" id="2856"/>
    <lineage>
        <taxon>Eukaryota</taxon>
        <taxon>Sar</taxon>
        <taxon>Stramenopiles</taxon>
        <taxon>Ochrophyta</taxon>
        <taxon>Bacillariophyta</taxon>
        <taxon>Bacillariophyceae</taxon>
        <taxon>Bacillariophycidae</taxon>
        <taxon>Bacillariales</taxon>
        <taxon>Bacillariaceae</taxon>
        <taxon>Cylindrotheca</taxon>
    </lineage>
</organism>
<dbReference type="EMBL" id="CAKOGP040001113">
    <property type="protein sequence ID" value="CAJ1943263.1"/>
    <property type="molecule type" value="Genomic_DNA"/>
</dbReference>
<keyword evidence="3" id="KW-1185">Reference proteome</keyword>
<evidence type="ECO:0000259" key="1">
    <source>
        <dbReference type="PROSITE" id="PS51502"/>
    </source>
</evidence>
<dbReference type="Proteomes" id="UP001295423">
    <property type="component" value="Unassembled WGS sequence"/>
</dbReference>
<dbReference type="SUPFAM" id="SSF54909">
    <property type="entry name" value="Dimeric alpha+beta barrel"/>
    <property type="match status" value="1"/>
</dbReference>
<sequence length="108" mass="12132">MFRIKEECSEEISDVCNGLLDLPKNIPAIADYELGKDLVLPSGQNHPAGKNRQIVWTAYFNNVEDYNTYDQSDAHKHFVAEILKPRLEPGSRAAIQYEVPGTGTKKLV</sequence>
<accession>A0AAD2CZ60</accession>
<evidence type="ECO:0000313" key="3">
    <source>
        <dbReference type="Proteomes" id="UP001295423"/>
    </source>
</evidence>
<gene>
    <name evidence="2" type="ORF">CYCCA115_LOCUS8352</name>
</gene>
<name>A0AAD2CZ60_9STRA</name>
<dbReference type="Gene3D" id="3.30.70.100">
    <property type="match status" value="1"/>
</dbReference>
<dbReference type="InterPro" id="IPR013097">
    <property type="entry name" value="Dabb"/>
</dbReference>